<keyword evidence="1" id="KW-0732">Signal</keyword>
<keyword evidence="3" id="KW-1185">Reference proteome</keyword>
<evidence type="ECO:0000313" key="2">
    <source>
        <dbReference type="EMBL" id="MCV7228232.1"/>
    </source>
</evidence>
<protein>
    <submittedName>
        <fullName evidence="2">Uncharacterized protein</fullName>
    </submittedName>
</protein>
<proteinExistence type="predicted"/>
<feature type="chain" id="PRO_5045249202" evidence="1">
    <location>
        <begin position="37"/>
        <end position="64"/>
    </location>
</feature>
<evidence type="ECO:0000256" key="1">
    <source>
        <dbReference type="SAM" id="SignalP"/>
    </source>
</evidence>
<comment type="caution">
    <text evidence="2">The sequence shown here is derived from an EMBL/GenBank/DDBJ whole genome shotgun (WGS) entry which is preliminary data.</text>
</comment>
<reference evidence="2 3" key="1">
    <citation type="journal article" date="2022" name="BMC Genomics">
        <title>Comparative genome analysis of mycobacteria focusing on tRNA and non-coding RNA.</title>
        <authorList>
            <person name="Behra P.R.K."/>
            <person name="Pettersson B.M.F."/>
            <person name="Ramesh M."/>
            <person name="Das S."/>
            <person name="Dasgupta S."/>
            <person name="Kirsebom L.A."/>
        </authorList>
    </citation>
    <scope>NUCLEOTIDE SEQUENCE [LARGE SCALE GENOMIC DNA]</scope>
    <source>
        <strain evidence="2 3">DSM 44078</strain>
    </source>
</reference>
<organism evidence="2 3">
    <name type="scientific">Mycolicibacterium komossense</name>
    <dbReference type="NCBI Taxonomy" id="1779"/>
    <lineage>
        <taxon>Bacteria</taxon>
        <taxon>Bacillati</taxon>
        <taxon>Actinomycetota</taxon>
        <taxon>Actinomycetes</taxon>
        <taxon>Mycobacteriales</taxon>
        <taxon>Mycobacteriaceae</taxon>
        <taxon>Mycolicibacterium</taxon>
    </lineage>
</organism>
<dbReference type="RefSeq" id="WP_264069481.1">
    <property type="nucleotide sequence ID" value="NZ_JACKTY010000032.1"/>
</dbReference>
<dbReference type="EMBL" id="JACKTY010000032">
    <property type="protein sequence ID" value="MCV7228232.1"/>
    <property type="molecule type" value="Genomic_DNA"/>
</dbReference>
<evidence type="ECO:0000313" key="3">
    <source>
        <dbReference type="Proteomes" id="UP001526201"/>
    </source>
</evidence>
<gene>
    <name evidence="2" type="ORF">H7J73_19665</name>
</gene>
<dbReference type="Proteomes" id="UP001526201">
    <property type="component" value="Unassembled WGS sequence"/>
</dbReference>
<sequence>MSKNKKGTTMKKFGFASVVATGFIAAIIGLAAPAQADLGHHEWVNQVNGGSSVVVPQVDTNVHN</sequence>
<accession>A0ABT3CFK9</accession>
<feature type="signal peptide" evidence="1">
    <location>
        <begin position="1"/>
        <end position="36"/>
    </location>
</feature>
<name>A0ABT3CFK9_9MYCO</name>